<keyword evidence="14" id="KW-1185">Reference proteome</keyword>
<evidence type="ECO:0000256" key="1">
    <source>
        <dbReference type="ARBA" id="ARBA00003469"/>
    </source>
</evidence>
<keyword evidence="7" id="KW-0663">Pyridoxal phosphate</keyword>
<gene>
    <name evidence="13" type="ORF">DND132_1572</name>
</gene>
<dbReference type="HOGENOM" id="CLU_028871_1_3_7"/>
<dbReference type="InterPro" id="IPR027939">
    <property type="entry name" value="NMT1/THI5"/>
</dbReference>
<evidence type="ECO:0000256" key="6">
    <source>
        <dbReference type="ARBA" id="ARBA00022723"/>
    </source>
</evidence>
<evidence type="ECO:0000256" key="8">
    <source>
        <dbReference type="ARBA" id="ARBA00022977"/>
    </source>
</evidence>
<evidence type="ECO:0000259" key="12">
    <source>
        <dbReference type="Pfam" id="PF09084"/>
    </source>
</evidence>
<comment type="similarity">
    <text evidence="3">Belongs to the NMT1/THI5 family.</text>
</comment>
<evidence type="ECO:0000256" key="9">
    <source>
        <dbReference type="ARBA" id="ARBA00023004"/>
    </source>
</evidence>
<protein>
    <recommendedName>
        <fullName evidence="10">Thiamine pyrimidine synthase</fullName>
    </recommendedName>
</protein>
<evidence type="ECO:0000256" key="10">
    <source>
        <dbReference type="ARBA" id="ARBA00033171"/>
    </source>
</evidence>
<evidence type="ECO:0000256" key="4">
    <source>
        <dbReference type="ARBA" id="ARBA00011738"/>
    </source>
</evidence>
<keyword evidence="9" id="KW-0408">Iron</keyword>
<evidence type="ECO:0000256" key="2">
    <source>
        <dbReference type="ARBA" id="ARBA00004948"/>
    </source>
</evidence>
<keyword evidence="5" id="KW-0808">Transferase</keyword>
<sequence precursor="true">MRSAFPKPSAVPTLALALCLVFLLPGPARALEKASLVLQWLPQAQFAGYFVALDKGFYAEEGIDLTIRPGGPDILASEQLEDGRADFATLFLTTGLERHESLPLVNIAQIVQHSALMLIARTSSGIKTFHDLDGRKVGLWANEFQIQPRALFRRENIHVTVVPQTSSLDLFMRGGVAACSGMWYNEYHTLLTYGLDETDLQPLFFTDAGLNFPEDGIYCLDKTARERPEVCAGLVRATLKGWRWAFEHKDEALDIVLRHMEAARVPAGRAHQRWMLERMEDVTMPEGVPMGVLRREDYERVVRALTETRFVDHPPSYEDFYKGEAQ</sequence>
<dbReference type="AlphaFoldDB" id="F0JEQ0"/>
<feature type="domain" description="SsuA/THI5-like" evidence="12">
    <location>
        <begin position="44"/>
        <end position="252"/>
    </location>
</feature>
<dbReference type="PANTHER" id="PTHR31528">
    <property type="entry name" value="4-AMINO-5-HYDROXYMETHYL-2-METHYLPYRIMIDINE PHOSPHATE SYNTHASE THI11-RELATED"/>
    <property type="match status" value="1"/>
</dbReference>
<evidence type="ECO:0000256" key="5">
    <source>
        <dbReference type="ARBA" id="ARBA00022679"/>
    </source>
</evidence>
<keyword evidence="6" id="KW-0479">Metal-binding</keyword>
<dbReference type="SMR" id="F0JEQ0"/>
<proteinExistence type="inferred from homology"/>
<dbReference type="KEGG" id="ddn:DND132_1572"/>
<name>F0JEQ0_9BACT</name>
<evidence type="ECO:0000256" key="11">
    <source>
        <dbReference type="ARBA" id="ARBA00048179"/>
    </source>
</evidence>
<evidence type="ECO:0000256" key="7">
    <source>
        <dbReference type="ARBA" id="ARBA00022898"/>
    </source>
</evidence>
<dbReference type="GO" id="GO:0009228">
    <property type="term" value="P:thiamine biosynthetic process"/>
    <property type="evidence" value="ECO:0007669"/>
    <property type="project" value="UniProtKB-KW"/>
</dbReference>
<organism evidence="13 14">
    <name type="scientific">Pseudodesulfovibrio mercurii</name>
    <dbReference type="NCBI Taxonomy" id="641491"/>
    <lineage>
        <taxon>Bacteria</taxon>
        <taxon>Pseudomonadati</taxon>
        <taxon>Thermodesulfobacteriota</taxon>
        <taxon>Desulfovibrionia</taxon>
        <taxon>Desulfovibrionales</taxon>
        <taxon>Desulfovibrionaceae</taxon>
    </lineage>
</organism>
<comment type="catalytic activity">
    <reaction evidence="11">
        <text>N(6)-(pyridoxal phosphate)-L-lysyl-[4-amino-5-hydroxymethyl-2-methylpyrimidine phosphate synthase] + L-histidyl-[4-amino-5-hydroxymethyl-2-methylpyrimidine phosphate synthase] + 2 Fe(3+) + 4 H2O = L-lysyl-[4-amino-5-hydroxymethyl-2-methylpyrimidine phosphate synthase] + (2S)-2-amino-5-hydroxy-4-oxopentanoyl-[4-amino-5-hydroxymethyl-2-methylpyrimidine phosphate synthase] + 4-amino-2-methyl-5-(phosphooxymethyl)pyrimidine + 3-oxopropanoate + 2 Fe(2+) + 2 H(+)</text>
        <dbReference type="Rhea" id="RHEA:65756"/>
        <dbReference type="Rhea" id="RHEA-COMP:16892"/>
        <dbReference type="Rhea" id="RHEA-COMP:16893"/>
        <dbReference type="Rhea" id="RHEA-COMP:16894"/>
        <dbReference type="Rhea" id="RHEA-COMP:16895"/>
        <dbReference type="ChEBI" id="CHEBI:15377"/>
        <dbReference type="ChEBI" id="CHEBI:15378"/>
        <dbReference type="ChEBI" id="CHEBI:29033"/>
        <dbReference type="ChEBI" id="CHEBI:29034"/>
        <dbReference type="ChEBI" id="CHEBI:29969"/>
        <dbReference type="ChEBI" id="CHEBI:29979"/>
        <dbReference type="ChEBI" id="CHEBI:33190"/>
        <dbReference type="ChEBI" id="CHEBI:58354"/>
        <dbReference type="ChEBI" id="CHEBI:143915"/>
        <dbReference type="ChEBI" id="CHEBI:157692"/>
    </reaction>
    <physiologicalReaction direction="left-to-right" evidence="11">
        <dbReference type="Rhea" id="RHEA:65757"/>
    </physiologicalReaction>
</comment>
<dbReference type="GO" id="GO:0046872">
    <property type="term" value="F:metal ion binding"/>
    <property type="evidence" value="ECO:0007669"/>
    <property type="project" value="UniProtKB-KW"/>
</dbReference>
<dbReference type="RefSeq" id="WP_014322207.1">
    <property type="nucleotide sequence ID" value="NC_016803.1"/>
</dbReference>
<dbReference type="Proteomes" id="UP000007845">
    <property type="component" value="Chromosome"/>
</dbReference>
<dbReference type="eggNOG" id="COG0715">
    <property type="taxonomic scope" value="Bacteria"/>
</dbReference>
<evidence type="ECO:0000256" key="3">
    <source>
        <dbReference type="ARBA" id="ARBA00009406"/>
    </source>
</evidence>
<dbReference type="GO" id="GO:0016740">
    <property type="term" value="F:transferase activity"/>
    <property type="evidence" value="ECO:0007669"/>
    <property type="project" value="UniProtKB-KW"/>
</dbReference>
<evidence type="ECO:0000313" key="14">
    <source>
        <dbReference type="Proteomes" id="UP000007845"/>
    </source>
</evidence>
<accession>F0JEQ0</accession>
<comment type="function">
    <text evidence="1">Responsible for the formation of the pyrimidine heterocycle in the thiamine biosynthesis pathway. Catalyzes the formation of hydroxymethylpyrimidine phosphate (HMP-P) from histidine and pyridoxal phosphate (PLP). The protein uses PLP and the active site histidine to form HMP-P, generating an inactive enzyme. The enzyme can only undergo a single turnover, which suggests it is a suicide enzyme.</text>
</comment>
<dbReference type="Gene3D" id="3.40.190.10">
    <property type="entry name" value="Periplasmic binding protein-like II"/>
    <property type="match status" value="2"/>
</dbReference>
<reference evidence="13 14" key="1">
    <citation type="journal article" date="2011" name="J. Bacteriol.">
        <title>Genome sequence of the mercury-methylating strain Desulfovibrio desulfuricans ND132.</title>
        <authorList>
            <person name="Brown S.D."/>
            <person name="Gilmour C.C."/>
            <person name="Kucken A.M."/>
            <person name="Wall J.D."/>
            <person name="Elias D.A."/>
            <person name="Brandt C.C."/>
            <person name="Podar M."/>
            <person name="Chertkov O."/>
            <person name="Held B."/>
            <person name="Bruce D.C."/>
            <person name="Detter J.C."/>
            <person name="Tapia R."/>
            <person name="Han C.S."/>
            <person name="Goodwin L.A."/>
            <person name="Cheng J.F."/>
            <person name="Pitluck S."/>
            <person name="Woyke T."/>
            <person name="Mikhailova N."/>
            <person name="Ivanova N.N."/>
            <person name="Han J."/>
            <person name="Lucas S."/>
            <person name="Lapidus A.L."/>
            <person name="Land M.L."/>
            <person name="Hauser L.J."/>
            <person name="Palumbo A.V."/>
        </authorList>
    </citation>
    <scope>NUCLEOTIDE SEQUENCE [LARGE SCALE GENOMIC DNA]</scope>
    <source>
        <strain evidence="13 14">ND132</strain>
    </source>
</reference>
<comment type="pathway">
    <text evidence="2">Cofactor biosynthesis; thiamine diphosphate biosynthesis.</text>
</comment>
<dbReference type="EMBL" id="CP003220">
    <property type="protein sequence ID" value="EGB14779.1"/>
    <property type="molecule type" value="Genomic_DNA"/>
</dbReference>
<evidence type="ECO:0000313" key="13">
    <source>
        <dbReference type="EMBL" id="EGB14779.1"/>
    </source>
</evidence>
<dbReference type="SUPFAM" id="SSF53850">
    <property type="entry name" value="Periplasmic binding protein-like II"/>
    <property type="match status" value="1"/>
</dbReference>
<dbReference type="OrthoDB" id="174578at2"/>
<comment type="subunit">
    <text evidence="4">Homodimer.</text>
</comment>
<dbReference type="STRING" id="641491.DND132_1572"/>
<dbReference type="InterPro" id="IPR015168">
    <property type="entry name" value="SsuA/THI5"/>
</dbReference>
<dbReference type="Pfam" id="PF09084">
    <property type="entry name" value="NMT1"/>
    <property type="match status" value="1"/>
</dbReference>
<keyword evidence="8" id="KW-0784">Thiamine biosynthesis</keyword>
<dbReference type="PANTHER" id="PTHR31528:SF1">
    <property type="entry name" value="4-AMINO-5-HYDROXYMETHYL-2-METHYLPYRIMIDINE PHOSPHATE SYNTHASE THI11-RELATED"/>
    <property type="match status" value="1"/>
</dbReference>